<dbReference type="EMBL" id="MU128947">
    <property type="protein sequence ID" value="KAF9515683.1"/>
    <property type="molecule type" value="Genomic_DNA"/>
</dbReference>
<dbReference type="GO" id="GO:0008422">
    <property type="term" value="F:beta-glucosidase activity"/>
    <property type="evidence" value="ECO:0007669"/>
    <property type="project" value="UniProtKB-EC"/>
</dbReference>
<evidence type="ECO:0000256" key="4">
    <source>
        <dbReference type="ARBA" id="ARBA00012744"/>
    </source>
</evidence>
<dbReference type="SUPFAM" id="SSF52279">
    <property type="entry name" value="Beta-D-glucan exohydrolase, C-terminal domain"/>
    <property type="match status" value="1"/>
</dbReference>
<evidence type="ECO:0000259" key="11">
    <source>
        <dbReference type="Pfam" id="PF00933"/>
    </source>
</evidence>
<dbReference type="GO" id="GO:0030245">
    <property type="term" value="P:cellulose catabolic process"/>
    <property type="evidence" value="ECO:0007669"/>
    <property type="project" value="UniProtKB-KW"/>
</dbReference>
<dbReference type="Proteomes" id="UP000886523">
    <property type="component" value="Unassembled WGS sequence"/>
</dbReference>
<evidence type="ECO:0000313" key="14">
    <source>
        <dbReference type="EMBL" id="KAF9515683.1"/>
    </source>
</evidence>
<protein>
    <recommendedName>
        <fullName evidence="4">beta-glucosidase</fullName>
        <ecNumber evidence="4">3.2.1.21</ecNumber>
    </recommendedName>
</protein>
<dbReference type="InterPro" id="IPR002772">
    <property type="entry name" value="Glyco_hydro_3_C"/>
</dbReference>
<evidence type="ECO:0000256" key="5">
    <source>
        <dbReference type="ARBA" id="ARBA00022801"/>
    </source>
</evidence>
<evidence type="ECO:0000256" key="3">
    <source>
        <dbReference type="ARBA" id="ARBA00005336"/>
    </source>
</evidence>
<evidence type="ECO:0000259" key="12">
    <source>
        <dbReference type="Pfam" id="PF01915"/>
    </source>
</evidence>
<feature type="region of interest" description="Disordered" evidence="10">
    <location>
        <begin position="494"/>
        <end position="513"/>
    </location>
</feature>
<dbReference type="Pfam" id="PF14310">
    <property type="entry name" value="Fn3-like"/>
    <property type="match status" value="1"/>
</dbReference>
<dbReference type="SUPFAM" id="SSF51445">
    <property type="entry name" value="(Trans)glycosidases"/>
    <property type="match status" value="1"/>
</dbReference>
<evidence type="ECO:0000256" key="2">
    <source>
        <dbReference type="ARBA" id="ARBA00004987"/>
    </source>
</evidence>
<dbReference type="InterPro" id="IPR017853">
    <property type="entry name" value="GH"/>
</dbReference>
<keyword evidence="9" id="KW-0624">Polysaccharide degradation</keyword>
<comment type="similarity">
    <text evidence="3">Belongs to the glycosyl hydrolase 3 family.</text>
</comment>
<evidence type="ECO:0000259" key="13">
    <source>
        <dbReference type="Pfam" id="PF14310"/>
    </source>
</evidence>
<dbReference type="InterPro" id="IPR050288">
    <property type="entry name" value="Cellulose_deg_GH3"/>
</dbReference>
<dbReference type="EC" id="3.2.1.21" evidence="4"/>
<dbReference type="InterPro" id="IPR013783">
    <property type="entry name" value="Ig-like_fold"/>
</dbReference>
<dbReference type="Pfam" id="PF01915">
    <property type="entry name" value="Glyco_hydro_3_C"/>
    <property type="match status" value="1"/>
</dbReference>
<proteinExistence type="inferred from homology"/>
<evidence type="ECO:0000256" key="9">
    <source>
        <dbReference type="ARBA" id="ARBA00023326"/>
    </source>
</evidence>
<reference evidence="14" key="1">
    <citation type="journal article" date="2020" name="Nat. Commun.">
        <title>Large-scale genome sequencing of mycorrhizal fungi provides insights into the early evolution of symbiotic traits.</title>
        <authorList>
            <person name="Miyauchi S."/>
            <person name="Kiss E."/>
            <person name="Kuo A."/>
            <person name="Drula E."/>
            <person name="Kohler A."/>
            <person name="Sanchez-Garcia M."/>
            <person name="Morin E."/>
            <person name="Andreopoulos B."/>
            <person name="Barry K.W."/>
            <person name="Bonito G."/>
            <person name="Buee M."/>
            <person name="Carver A."/>
            <person name="Chen C."/>
            <person name="Cichocki N."/>
            <person name="Clum A."/>
            <person name="Culley D."/>
            <person name="Crous P.W."/>
            <person name="Fauchery L."/>
            <person name="Girlanda M."/>
            <person name="Hayes R.D."/>
            <person name="Keri Z."/>
            <person name="LaButti K."/>
            <person name="Lipzen A."/>
            <person name="Lombard V."/>
            <person name="Magnuson J."/>
            <person name="Maillard F."/>
            <person name="Murat C."/>
            <person name="Nolan M."/>
            <person name="Ohm R.A."/>
            <person name="Pangilinan J."/>
            <person name="Pereira M.F."/>
            <person name="Perotto S."/>
            <person name="Peter M."/>
            <person name="Pfister S."/>
            <person name="Riley R."/>
            <person name="Sitrit Y."/>
            <person name="Stielow J.B."/>
            <person name="Szollosi G."/>
            <person name="Zifcakova L."/>
            <person name="Stursova M."/>
            <person name="Spatafora J.W."/>
            <person name="Tedersoo L."/>
            <person name="Vaario L.M."/>
            <person name="Yamada A."/>
            <person name="Yan M."/>
            <person name="Wang P."/>
            <person name="Xu J."/>
            <person name="Bruns T."/>
            <person name="Baldrian P."/>
            <person name="Vilgalys R."/>
            <person name="Dunand C."/>
            <person name="Henrissat B."/>
            <person name="Grigoriev I.V."/>
            <person name="Hibbett D."/>
            <person name="Nagy L.G."/>
            <person name="Martin F.M."/>
        </authorList>
    </citation>
    <scope>NUCLEOTIDE SEQUENCE</scope>
    <source>
        <strain evidence="14">UP504</strain>
    </source>
</reference>
<feature type="domain" description="Glycoside hydrolase family 3 N-terminal" evidence="11">
    <location>
        <begin position="21"/>
        <end position="71"/>
    </location>
</feature>
<feature type="domain" description="Fibronectin type III-like" evidence="13">
    <location>
        <begin position="433"/>
        <end position="472"/>
    </location>
</feature>
<dbReference type="InterPro" id="IPR001764">
    <property type="entry name" value="Glyco_hydro_3_N"/>
</dbReference>
<keyword evidence="7" id="KW-0119">Carbohydrate metabolism</keyword>
<comment type="catalytic activity">
    <reaction evidence="1">
        <text>Hydrolysis of terminal, non-reducing beta-D-glucosyl residues with release of beta-D-glucose.</text>
        <dbReference type="EC" id="3.2.1.21"/>
    </reaction>
</comment>
<organism evidence="14 15">
    <name type="scientific">Hydnum rufescens UP504</name>
    <dbReference type="NCBI Taxonomy" id="1448309"/>
    <lineage>
        <taxon>Eukaryota</taxon>
        <taxon>Fungi</taxon>
        <taxon>Dikarya</taxon>
        <taxon>Basidiomycota</taxon>
        <taxon>Agaricomycotina</taxon>
        <taxon>Agaricomycetes</taxon>
        <taxon>Cantharellales</taxon>
        <taxon>Hydnaceae</taxon>
        <taxon>Hydnum</taxon>
    </lineage>
</organism>
<dbReference type="OrthoDB" id="416222at2759"/>
<feature type="domain" description="Glycoside hydrolase family 3 C-terminal" evidence="12">
    <location>
        <begin position="206"/>
        <end position="414"/>
    </location>
</feature>
<evidence type="ECO:0000313" key="15">
    <source>
        <dbReference type="Proteomes" id="UP000886523"/>
    </source>
</evidence>
<evidence type="ECO:0000256" key="6">
    <source>
        <dbReference type="ARBA" id="ARBA00023001"/>
    </source>
</evidence>
<dbReference type="InterPro" id="IPR036962">
    <property type="entry name" value="Glyco_hydro_3_N_sf"/>
</dbReference>
<gene>
    <name evidence="14" type="ORF">BS47DRAFT_1391346</name>
</gene>
<dbReference type="PANTHER" id="PTHR42715:SF2">
    <property type="entry name" value="BETA-GLUCOSIDASE F-RELATED"/>
    <property type="match status" value="1"/>
</dbReference>
<dbReference type="Gene3D" id="2.60.40.10">
    <property type="entry name" value="Immunoglobulins"/>
    <property type="match status" value="1"/>
</dbReference>
<dbReference type="InterPro" id="IPR036881">
    <property type="entry name" value="Glyco_hydro_3_C_sf"/>
</dbReference>
<dbReference type="AlphaFoldDB" id="A0A9P6B120"/>
<evidence type="ECO:0000256" key="7">
    <source>
        <dbReference type="ARBA" id="ARBA00023277"/>
    </source>
</evidence>
<accession>A0A9P6B120</accession>
<keyword evidence="8" id="KW-0326">Glycosidase</keyword>
<dbReference type="PANTHER" id="PTHR42715">
    <property type="entry name" value="BETA-GLUCOSIDASE"/>
    <property type="match status" value="1"/>
</dbReference>
<dbReference type="PRINTS" id="PR00133">
    <property type="entry name" value="GLHYDRLASE3"/>
</dbReference>
<dbReference type="Pfam" id="PF00933">
    <property type="entry name" value="Glyco_hydro_3"/>
    <property type="match status" value="1"/>
</dbReference>
<dbReference type="Gene3D" id="3.20.20.300">
    <property type="entry name" value="Glycoside hydrolase, family 3, N-terminal domain"/>
    <property type="match status" value="2"/>
</dbReference>
<keyword evidence="15" id="KW-1185">Reference proteome</keyword>
<evidence type="ECO:0000256" key="8">
    <source>
        <dbReference type="ARBA" id="ARBA00023295"/>
    </source>
</evidence>
<name>A0A9P6B120_9AGAM</name>
<keyword evidence="6" id="KW-0136">Cellulose degradation</keyword>
<evidence type="ECO:0000256" key="1">
    <source>
        <dbReference type="ARBA" id="ARBA00000448"/>
    </source>
</evidence>
<evidence type="ECO:0000256" key="10">
    <source>
        <dbReference type="SAM" id="MobiDB-lite"/>
    </source>
</evidence>
<keyword evidence="5 14" id="KW-0378">Hydrolase</keyword>
<sequence>MLPQLGTKPSCYNKAKLFIDPAMAVTRAPEAGRQWESFGVDSYLTGEAVYATVVGVQSTGVQACAKHFIGNQQESFRYSNPFPIPTSPLIGETGLLKGQLGFKGYVVSYWGGTHRFAMDNTAAGRASSSKSYAMPGDWILIGGGVLCIVVDTMLTRMLTSYFHLSQDQGFPAIAFNVQSSSTNSHVNAHVAAHTALIRIIGGASAVLLKNLNSTLPLVSLDDIAVVGPNAGPDVGFTLNACDADCMTCLTGSDVVQMGIGDKFAQVNATIAAGHAATLTTSISNDLADCSRINAVATINKNTIVVIHTVGPVMLEAWIENPNDLDNCAVTAIINAGLPGVQSGSSIVDLSWDTVNPSGRLPHSIAKSSSDFPAREPTSSVQKSFNSNLASANTLSFDANLFSDITYTEGLFTDYMYFDAQNITPATKTRAGTEVVQLYVGFPSAAGEPPKLLRGFEVVDLALGVQSIVTFPLVEGHQGYKVTTIFVPKMDKYHSPSMKRNREKETVDLNNKAQ</sequence>
<comment type="pathway">
    <text evidence="2">Glycan metabolism; cellulose degradation.</text>
</comment>
<feature type="compositionally biased region" description="Basic and acidic residues" evidence="10">
    <location>
        <begin position="494"/>
        <end position="506"/>
    </location>
</feature>
<comment type="caution">
    <text evidence="14">The sequence shown here is derived from an EMBL/GenBank/DDBJ whole genome shotgun (WGS) entry which is preliminary data.</text>
</comment>
<dbReference type="InterPro" id="IPR026891">
    <property type="entry name" value="Fn3-like"/>
</dbReference>
<dbReference type="Gene3D" id="3.40.50.1700">
    <property type="entry name" value="Glycoside hydrolase family 3 C-terminal domain"/>
    <property type="match status" value="2"/>
</dbReference>